<keyword evidence="7" id="KW-1185">Reference proteome</keyword>
<keyword evidence="2" id="KW-0732">Signal</keyword>
<keyword evidence="3" id="KW-0574">Periplasm</keyword>
<proteinExistence type="predicted"/>
<name>A0A662Z1G6_9STAP</name>
<evidence type="ECO:0000313" key="7">
    <source>
        <dbReference type="Proteomes" id="UP000243605"/>
    </source>
</evidence>
<dbReference type="Gene3D" id="1.50.10.100">
    <property type="entry name" value="Chondroitin AC/alginate lyase"/>
    <property type="match status" value="1"/>
</dbReference>
<dbReference type="PANTHER" id="PTHR39210">
    <property type="entry name" value="HEPARIN-SULFATE LYASE"/>
    <property type="match status" value="1"/>
</dbReference>
<keyword evidence="4" id="KW-0456">Lyase</keyword>
<evidence type="ECO:0000256" key="4">
    <source>
        <dbReference type="ARBA" id="ARBA00023239"/>
    </source>
</evidence>
<dbReference type="EMBL" id="FOIT01000001">
    <property type="protein sequence ID" value="SEV79780.1"/>
    <property type="molecule type" value="Genomic_DNA"/>
</dbReference>
<evidence type="ECO:0000256" key="1">
    <source>
        <dbReference type="ARBA" id="ARBA00004418"/>
    </source>
</evidence>
<evidence type="ECO:0000256" key="3">
    <source>
        <dbReference type="ARBA" id="ARBA00022764"/>
    </source>
</evidence>
<feature type="domain" description="Heparinase II/III-like C-terminal" evidence="5">
    <location>
        <begin position="651"/>
        <end position="811"/>
    </location>
</feature>
<dbReference type="GO" id="GO:0042597">
    <property type="term" value="C:periplasmic space"/>
    <property type="evidence" value="ECO:0007669"/>
    <property type="project" value="UniProtKB-SubCell"/>
</dbReference>
<dbReference type="InterPro" id="IPR012480">
    <property type="entry name" value="Hepar_II_III_C"/>
</dbReference>
<dbReference type="InterPro" id="IPR008929">
    <property type="entry name" value="Chondroitin_lyas"/>
</dbReference>
<gene>
    <name evidence="6" type="ORF">SAMN05192557_0024</name>
</gene>
<dbReference type="GO" id="GO:0016829">
    <property type="term" value="F:lyase activity"/>
    <property type="evidence" value="ECO:0007669"/>
    <property type="project" value="UniProtKB-KW"/>
</dbReference>
<protein>
    <submittedName>
        <fullName evidence="6">Heparinase II/III-like protein</fullName>
    </submittedName>
</protein>
<dbReference type="AlphaFoldDB" id="A0A662Z1G6"/>
<dbReference type="PANTHER" id="PTHR39210:SF1">
    <property type="entry name" value="HEPARIN-SULFATE LYASE"/>
    <property type="match status" value="1"/>
</dbReference>
<dbReference type="Pfam" id="PF07940">
    <property type="entry name" value="Hepar_II_III_C"/>
    <property type="match status" value="1"/>
</dbReference>
<evidence type="ECO:0000256" key="2">
    <source>
        <dbReference type="ARBA" id="ARBA00022729"/>
    </source>
</evidence>
<sequence length="912" mass="106194">MNQIIEKQMSNHLLKFERMTPNLYERNQSILLLEQAAENYDCTIEKQKISKSIYRSYIKYQDNIIGFLNGVRPGTTHEVAYKISKNFGYVKEYLRHQELNVDKELNSYFKIRVVFIEGRYISSTLLLPSYVVGNGVDRIEKLLDRKNEFRRSNNYLKRHSVKKDNDLQQHLKTNQKSLLTVLENDEILLLNDSYELTKGAETIDITDDISSDIIEKSRQIIASIPGLYSAGLDLITDDYNSPKDITLESLITSPGSLVTYLPFKGESINIYDAYIESLMIRYKKLNNLPLEEKESDILKEFEEYEDLKKQYYEYAKKNIINNDRVSGKLCLILRGFNNETLSNESKNRRDSAKKNLIVDHVLFKPEENKPFNINSYNVLRLIRARKDNSEIAIKAMNNEIVPFPKFDSVFFDKYYYLTDKTKKYGASYQLYIQSLRVVGVLLTEYEKNKDLGLLYKAEELIYEWISFVSNGTNEPMVWYDHPTANRTQVLIQFIYLAEEAGFDIDYGLFRSVLKKHSEILRSDEKYNNNNHGLMMDKALMALGLILDDDKIFMKGYYRSIDTFWYSYSSQGTHLENSPDYHSMVLRMYTELQKYLMDNNHTYNDNILKVLELAKGYHSVIMKPNLLLPPVGDSGNSRNYSKKKYENFYDLESGMAVLQYESEKPFYVNFICGYSSKTHKHKDDLSINLNYNGDDFFLDPGKFNYNNRSPIRKYVTSKNAHSSFQLSKYPYSLNKTNRFDRLIKLDGYNFSEGINMVKGVHGAYSGTDIKLHRAVFQINNKPIVIIYDYNTNNDNKSYEFIQNFNLGEHIVIEEIVDVIKMHGRKANMVIHQLLSPDKPSIIEGDLNVPIAVNTVGFGKATETKQVRYTRNTSEKDVFITAIYDDLVIKNIELVNVDTSINIRIDGKDYHLNI</sequence>
<accession>A0A662Z1G6</accession>
<evidence type="ECO:0000259" key="5">
    <source>
        <dbReference type="Pfam" id="PF07940"/>
    </source>
</evidence>
<reference evidence="6 7" key="1">
    <citation type="submission" date="2016-10" db="EMBL/GenBank/DDBJ databases">
        <authorList>
            <person name="Varghese N."/>
            <person name="Submissions S."/>
        </authorList>
    </citation>
    <scope>NUCLEOTIDE SEQUENCE [LARGE SCALE GENOMIC DNA]</scope>
    <source>
        <strain evidence="6 7">IBRC-M10081</strain>
    </source>
</reference>
<comment type="subcellular location">
    <subcellularLocation>
        <location evidence="1">Periplasm</location>
    </subcellularLocation>
</comment>
<dbReference type="Proteomes" id="UP000243605">
    <property type="component" value="Unassembled WGS sequence"/>
</dbReference>
<evidence type="ECO:0000313" key="6">
    <source>
        <dbReference type="EMBL" id="SEV79780.1"/>
    </source>
</evidence>
<dbReference type="Gene3D" id="2.70.98.70">
    <property type="match status" value="1"/>
</dbReference>
<organism evidence="6 7">
    <name type="scientific">Aliicoccus persicus</name>
    <dbReference type="NCBI Taxonomy" id="930138"/>
    <lineage>
        <taxon>Bacteria</taxon>
        <taxon>Bacillati</taxon>
        <taxon>Bacillota</taxon>
        <taxon>Bacilli</taxon>
        <taxon>Bacillales</taxon>
        <taxon>Staphylococcaceae</taxon>
        <taxon>Aliicoccus</taxon>
    </lineage>
</organism>
<dbReference type="SUPFAM" id="SSF48230">
    <property type="entry name" value="Chondroitin AC/alginate lyase"/>
    <property type="match status" value="1"/>
</dbReference>